<comment type="similarity">
    <text evidence="1">Belongs to the YciI family.</text>
</comment>
<accession>A0A2T8HQS4</accession>
<dbReference type="SUPFAM" id="SSF54909">
    <property type="entry name" value="Dimeric alpha+beta barrel"/>
    <property type="match status" value="1"/>
</dbReference>
<dbReference type="Pfam" id="PF03795">
    <property type="entry name" value="YCII"/>
    <property type="match status" value="1"/>
</dbReference>
<organism evidence="3 4">
    <name type="scientific">Pararhodobacter oceanensis</name>
    <dbReference type="NCBI Taxonomy" id="2172121"/>
    <lineage>
        <taxon>Bacteria</taxon>
        <taxon>Pseudomonadati</taxon>
        <taxon>Pseudomonadota</taxon>
        <taxon>Alphaproteobacteria</taxon>
        <taxon>Rhodobacterales</taxon>
        <taxon>Paracoccaceae</taxon>
        <taxon>Pararhodobacter</taxon>
    </lineage>
</organism>
<proteinExistence type="inferred from homology"/>
<evidence type="ECO:0000313" key="3">
    <source>
        <dbReference type="EMBL" id="PVH27632.1"/>
    </source>
</evidence>
<dbReference type="Proteomes" id="UP000245911">
    <property type="component" value="Unassembled WGS sequence"/>
</dbReference>
<reference evidence="3 4" key="1">
    <citation type="submission" date="2018-04" db="EMBL/GenBank/DDBJ databases">
        <title>Pararhodobacter oceanense sp. nov., isolated from marine intertidal sediment.</title>
        <authorList>
            <person name="Wang X.-L."/>
            <person name="Du Z.-J."/>
        </authorList>
    </citation>
    <scope>NUCLEOTIDE SEQUENCE [LARGE SCALE GENOMIC DNA]</scope>
    <source>
        <strain evidence="3 4">AM505</strain>
    </source>
</reference>
<dbReference type="AlphaFoldDB" id="A0A2T8HQS4"/>
<comment type="caution">
    <text evidence="3">The sequence shown here is derived from an EMBL/GenBank/DDBJ whole genome shotgun (WGS) entry which is preliminary data.</text>
</comment>
<dbReference type="RefSeq" id="WP_116559549.1">
    <property type="nucleotide sequence ID" value="NZ_QDKM01000010.1"/>
</dbReference>
<dbReference type="OrthoDB" id="5523400at2"/>
<protein>
    <recommendedName>
        <fullName evidence="2">YCII-related domain-containing protein</fullName>
    </recommendedName>
</protein>
<dbReference type="EMBL" id="QDKM01000010">
    <property type="protein sequence ID" value="PVH27632.1"/>
    <property type="molecule type" value="Genomic_DNA"/>
</dbReference>
<dbReference type="InterPro" id="IPR011008">
    <property type="entry name" value="Dimeric_a/b-barrel"/>
</dbReference>
<sequence length="127" mass="13725">MNWDEYGTACRARGCLALEVFACITSPAKEGPPAPELLAAHLAYQKDLEARGVLFLAGPLSDPSGAQMSGAGLIIYRAADIAKARQLAEADPMHASGQRRFTLQAWRLNEGAPIQGLRLSERSFDRL</sequence>
<name>A0A2T8HQS4_9RHOB</name>
<evidence type="ECO:0000313" key="4">
    <source>
        <dbReference type="Proteomes" id="UP000245911"/>
    </source>
</evidence>
<dbReference type="InterPro" id="IPR005545">
    <property type="entry name" value="YCII"/>
</dbReference>
<feature type="domain" description="YCII-related" evidence="2">
    <location>
        <begin position="25"/>
        <end position="98"/>
    </location>
</feature>
<evidence type="ECO:0000259" key="2">
    <source>
        <dbReference type="Pfam" id="PF03795"/>
    </source>
</evidence>
<dbReference type="Gene3D" id="3.30.70.1060">
    <property type="entry name" value="Dimeric alpha+beta barrel"/>
    <property type="match status" value="1"/>
</dbReference>
<gene>
    <name evidence="3" type="ORF">DDE20_16070</name>
</gene>
<evidence type="ECO:0000256" key="1">
    <source>
        <dbReference type="ARBA" id="ARBA00007689"/>
    </source>
</evidence>
<keyword evidence="4" id="KW-1185">Reference proteome</keyword>